<evidence type="ECO:0000313" key="2">
    <source>
        <dbReference type="EMBL" id="AYA94361.1"/>
    </source>
</evidence>
<evidence type="ECO:0000256" key="1">
    <source>
        <dbReference type="SAM" id="MobiDB-lite"/>
    </source>
</evidence>
<feature type="compositionally biased region" description="Low complexity" evidence="1">
    <location>
        <begin position="51"/>
        <end position="68"/>
    </location>
</feature>
<reference evidence="2" key="1">
    <citation type="journal article" date="2018" name="Nat. Med.">
        <title>Expanded skin virome in DOCK8-deficient patients.</title>
        <authorList>
            <consortium name="NISC Comparative Sequencing Program"/>
            <person name="Tirosh O."/>
            <person name="Conlan S."/>
            <person name="Deming C."/>
            <person name="Lee-Lin S.Q."/>
            <person name="Huang X."/>
            <person name="Su H.C."/>
            <person name="Freeman A.F."/>
            <person name="Segre J.A."/>
            <person name="Kong H.H."/>
        </authorList>
    </citation>
    <scope>NUCLEOTIDE SEQUENCE</scope>
    <source>
        <strain evidence="2">HPV-mSK_175</strain>
    </source>
</reference>
<sequence length="173" mass="19811">MGYHSQTILVKKDTFYYFIKMLKNMVQVDSGLLNSKIQLFPPLLLLAHLSEPPATPKKPSVPSTTPGSPHRKRVPLGGDNIQGILKKSLQLPPHRRPRPGEHDDDDEEEEEEENNEKENQPPDHPPPVPNGRDEGPLTQLLRKWKADIDLFRDTVYQDLEDFKRRLGIHFLSA</sequence>
<organism evidence="2">
    <name type="scientific">Human papillomavirus</name>
    <dbReference type="NCBI Taxonomy" id="10566"/>
    <lineage>
        <taxon>Viruses</taxon>
        <taxon>Monodnaviria</taxon>
        <taxon>Shotokuvirae</taxon>
        <taxon>Cossaviricota</taxon>
        <taxon>Papovaviricetes</taxon>
        <taxon>Zurhausenvirales</taxon>
        <taxon>Papillomaviridae</taxon>
    </lineage>
</organism>
<proteinExistence type="predicted"/>
<dbReference type="EMBL" id="MH777317">
    <property type="protein sequence ID" value="AYA94361.1"/>
    <property type="molecule type" value="Genomic_DNA"/>
</dbReference>
<name>A0A385PK87_9PAPI</name>
<accession>A0A385PK87</accession>
<feature type="compositionally biased region" description="Acidic residues" evidence="1">
    <location>
        <begin position="102"/>
        <end position="115"/>
    </location>
</feature>
<protein>
    <submittedName>
        <fullName evidence="2">E4 protein</fullName>
    </submittedName>
</protein>
<feature type="region of interest" description="Disordered" evidence="1">
    <location>
        <begin position="51"/>
        <end position="138"/>
    </location>
</feature>